<proteinExistence type="predicted"/>
<dbReference type="GeneID" id="28767653"/>
<feature type="compositionally biased region" description="Low complexity" evidence="1">
    <location>
        <begin position="1"/>
        <end position="19"/>
    </location>
</feature>
<gene>
    <name evidence="2" type="ORF">CC84DRAFT_1244868</name>
</gene>
<name>A0A177CGM5_9PLEO</name>
<dbReference type="Proteomes" id="UP000077069">
    <property type="component" value="Unassembled WGS sequence"/>
</dbReference>
<feature type="region of interest" description="Disordered" evidence="1">
    <location>
        <begin position="374"/>
        <end position="403"/>
    </location>
</feature>
<keyword evidence="3" id="KW-1185">Reference proteome</keyword>
<dbReference type="EMBL" id="KV441552">
    <property type="protein sequence ID" value="OAG05998.1"/>
    <property type="molecule type" value="Genomic_DNA"/>
</dbReference>
<dbReference type="OrthoDB" id="3675232at2759"/>
<dbReference type="InParanoid" id="A0A177CGM5"/>
<accession>A0A177CGM5</accession>
<organism evidence="2 3">
    <name type="scientific">Paraphaeosphaeria sporulosa</name>
    <dbReference type="NCBI Taxonomy" id="1460663"/>
    <lineage>
        <taxon>Eukaryota</taxon>
        <taxon>Fungi</taxon>
        <taxon>Dikarya</taxon>
        <taxon>Ascomycota</taxon>
        <taxon>Pezizomycotina</taxon>
        <taxon>Dothideomycetes</taxon>
        <taxon>Pleosporomycetidae</taxon>
        <taxon>Pleosporales</taxon>
        <taxon>Massarineae</taxon>
        <taxon>Didymosphaeriaceae</taxon>
        <taxon>Paraphaeosphaeria</taxon>
    </lineage>
</organism>
<feature type="compositionally biased region" description="Polar residues" evidence="1">
    <location>
        <begin position="326"/>
        <end position="344"/>
    </location>
</feature>
<dbReference type="AlphaFoldDB" id="A0A177CGM5"/>
<dbReference type="RefSeq" id="XP_018036363.1">
    <property type="nucleotide sequence ID" value="XM_018184167.1"/>
</dbReference>
<evidence type="ECO:0000256" key="1">
    <source>
        <dbReference type="SAM" id="MobiDB-lite"/>
    </source>
</evidence>
<evidence type="ECO:0000313" key="3">
    <source>
        <dbReference type="Proteomes" id="UP000077069"/>
    </source>
</evidence>
<reference evidence="2 3" key="1">
    <citation type="submission" date="2016-05" db="EMBL/GenBank/DDBJ databases">
        <title>Comparative analysis of secretome profiles of manganese(II)-oxidizing ascomycete fungi.</title>
        <authorList>
            <consortium name="DOE Joint Genome Institute"/>
            <person name="Zeiner C.A."/>
            <person name="Purvine S.O."/>
            <person name="Zink E.M."/>
            <person name="Wu S."/>
            <person name="Pasa-Tolic L."/>
            <person name="Chaput D.L."/>
            <person name="Haridas S."/>
            <person name="Grigoriev I.V."/>
            <person name="Santelli C.M."/>
            <person name="Hansel C.M."/>
        </authorList>
    </citation>
    <scope>NUCLEOTIDE SEQUENCE [LARGE SCALE GENOMIC DNA]</scope>
    <source>
        <strain evidence="2 3">AP3s5-JAC2a</strain>
    </source>
</reference>
<sequence>MAGPSYSSSHSTTANSQGSTFRKPVPPTYEQILALLNDARSELETTYAHVTSVPNQDTTTPKSSQSLTNVLLRNLRDSQDDCNLRALSPQDILDTRIERERDLIDFWNQSSRIAEGKDAVNEDIENFPLQAAALDAGIVYRPPQFLGVPKMAEEQAPSRGRGNVISNPKMNASVQLPHPLSAYPLSGAGLAAQLRGVTQCSTPSRGTFEQSLFQHSPFSPYNLSEVPATEVVPSVDERELARYNARTSAEPREKVQQKRHNWYEKSSDNSGWNKYVHVLSVPPTRVQQTGHAVDSPMLRSPMTPGVFSADGNEDYTSGYVNSSIQWSPENFSPVTGGDQNSSPVQQAQGQDQFQSGYLPSPRTPYQVQQQMISVPQKRKKTASATQDYPAVSQPETPKKLKGAQPLVKSGVVGKQLNDFPSPNIPFPAVVQGRPLDVTIVELLTFFPRYIFSSEVVERIVSNGGSQNLIAKIMNANLRLPAPMEDNFLLHVLQARMRHKGDRTANGGYDYTKWTVGRHQPLANHDPDKLDIAGLRTRFDIENFPSFRDANSIPFKKLAERVKAWPSGRDALNLTHCVRYASLHPEENWNYPADFRDMITYLTNGLAGVVTFPVPVTDQHLDRAAWERWRNT</sequence>
<protein>
    <submittedName>
        <fullName evidence="2">Uncharacterized protein</fullName>
    </submittedName>
</protein>
<feature type="region of interest" description="Disordered" evidence="1">
    <location>
        <begin position="1"/>
        <end position="25"/>
    </location>
</feature>
<evidence type="ECO:0000313" key="2">
    <source>
        <dbReference type="EMBL" id="OAG05998.1"/>
    </source>
</evidence>
<feature type="region of interest" description="Disordered" evidence="1">
    <location>
        <begin position="326"/>
        <end position="361"/>
    </location>
</feature>
<feature type="compositionally biased region" description="Low complexity" evidence="1">
    <location>
        <begin position="345"/>
        <end position="354"/>
    </location>
</feature>
<feature type="region of interest" description="Disordered" evidence="1">
    <location>
        <begin position="290"/>
        <end position="310"/>
    </location>
</feature>